<evidence type="ECO:0000256" key="1">
    <source>
        <dbReference type="ARBA" id="ARBA00000085"/>
    </source>
</evidence>
<evidence type="ECO:0000256" key="2">
    <source>
        <dbReference type="ARBA" id="ARBA00004651"/>
    </source>
</evidence>
<dbReference type="PRINTS" id="PR00344">
    <property type="entry name" value="BCTRLSENSOR"/>
</dbReference>
<evidence type="ECO:0000256" key="11">
    <source>
        <dbReference type="SAM" id="Phobius"/>
    </source>
</evidence>
<evidence type="ECO:0000256" key="9">
    <source>
        <dbReference type="ARBA" id="ARBA00022989"/>
    </source>
</evidence>
<dbReference type="InterPro" id="IPR036097">
    <property type="entry name" value="HisK_dim/P_sf"/>
</dbReference>
<dbReference type="AlphaFoldDB" id="A0A4S8HAF6"/>
<dbReference type="GO" id="GO:0004721">
    <property type="term" value="F:phosphoprotein phosphatase activity"/>
    <property type="evidence" value="ECO:0007669"/>
    <property type="project" value="TreeGrafter"/>
</dbReference>
<dbReference type="GO" id="GO:0016036">
    <property type="term" value="P:cellular response to phosphate starvation"/>
    <property type="evidence" value="ECO:0007669"/>
    <property type="project" value="TreeGrafter"/>
</dbReference>
<feature type="domain" description="Histidine kinase" evidence="12">
    <location>
        <begin position="258"/>
        <end position="476"/>
    </location>
</feature>
<dbReference type="SMART" id="SM00387">
    <property type="entry name" value="HATPase_c"/>
    <property type="match status" value="1"/>
</dbReference>
<evidence type="ECO:0000256" key="8">
    <source>
        <dbReference type="ARBA" id="ARBA00022777"/>
    </source>
</evidence>
<dbReference type="InterPro" id="IPR004358">
    <property type="entry name" value="Sig_transdc_His_kin-like_C"/>
</dbReference>
<keyword evidence="10 11" id="KW-0472">Membrane</keyword>
<comment type="catalytic activity">
    <reaction evidence="1">
        <text>ATP + protein L-histidine = ADP + protein N-phospho-L-histidine.</text>
        <dbReference type="EC" id="2.7.13.3"/>
    </reaction>
</comment>
<dbReference type="PANTHER" id="PTHR45453">
    <property type="entry name" value="PHOSPHATE REGULON SENSOR PROTEIN PHOR"/>
    <property type="match status" value="1"/>
</dbReference>
<evidence type="ECO:0000259" key="12">
    <source>
        <dbReference type="PROSITE" id="PS50109"/>
    </source>
</evidence>
<dbReference type="EC" id="2.7.13.3" evidence="3"/>
<dbReference type="PROSITE" id="PS50109">
    <property type="entry name" value="HIS_KIN"/>
    <property type="match status" value="1"/>
</dbReference>
<dbReference type="PANTHER" id="PTHR45453:SF2">
    <property type="entry name" value="HISTIDINE KINASE"/>
    <property type="match status" value="1"/>
</dbReference>
<keyword evidence="4" id="KW-1003">Cell membrane</keyword>
<keyword evidence="7 11" id="KW-0812">Transmembrane</keyword>
<evidence type="ECO:0000256" key="4">
    <source>
        <dbReference type="ARBA" id="ARBA00022475"/>
    </source>
</evidence>
<keyword evidence="6" id="KW-0808">Transferase</keyword>
<feature type="transmembrane region" description="Helical" evidence="11">
    <location>
        <begin position="216"/>
        <end position="237"/>
    </location>
</feature>
<dbReference type="GO" id="GO:0005886">
    <property type="term" value="C:plasma membrane"/>
    <property type="evidence" value="ECO:0007669"/>
    <property type="project" value="UniProtKB-SubCell"/>
</dbReference>
<comment type="caution">
    <text evidence="13">The sequence shown here is derived from an EMBL/GenBank/DDBJ whole genome shotgun (WGS) entry which is preliminary data.</text>
</comment>
<dbReference type="GO" id="GO:0000155">
    <property type="term" value="F:phosphorelay sensor kinase activity"/>
    <property type="evidence" value="ECO:0007669"/>
    <property type="project" value="InterPro"/>
</dbReference>
<keyword evidence="14" id="KW-1185">Reference proteome</keyword>
<gene>
    <name evidence="13" type="ORF">FAM09_28755</name>
</gene>
<protein>
    <recommendedName>
        <fullName evidence="3">histidine kinase</fullName>
        <ecNumber evidence="3">2.7.13.3</ecNumber>
    </recommendedName>
</protein>
<feature type="transmembrane region" description="Helical" evidence="11">
    <location>
        <begin position="6"/>
        <end position="28"/>
    </location>
</feature>
<evidence type="ECO:0000256" key="3">
    <source>
        <dbReference type="ARBA" id="ARBA00012438"/>
    </source>
</evidence>
<dbReference type="SMART" id="SM00388">
    <property type="entry name" value="HisKA"/>
    <property type="match status" value="1"/>
</dbReference>
<name>A0A4S8HAF6_9BACT</name>
<evidence type="ECO:0000256" key="6">
    <source>
        <dbReference type="ARBA" id="ARBA00022679"/>
    </source>
</evidence>
<dbReference type="CDD" id="cd00075">
    <property type="entry name" value="HATPase"/>
    <property type="match status" value="1"/>
</dbReference>
<evidence type="ECO:0000313" key="14">
    <source>
        <dbReference type="Proteomes" id="UP000306918"/>
    </source>
</evidence>
<sequence>MKYTTTLHTVIAVASFLILSYVQFFLLYNTYELKNDHYFFAEKRTITNEYLAAIRNDKVFPGGGAILDRYVMGHMQQLEKLYNHNRPAFNRFSQQVCDSAFRDLRRANNLDSLLQVIMQRNRLNRKIQYASTIESVEIAFQRDRYIPVYQQHGSYQWIDPHIQTKAGIRVGGTLNDLKVNTLAKNIVVSISVAHTYRISFSLYIDTYDRKQTILRLMMPTFLLSLLSVGGVVLLYFVTFRNWIKQKKLSQMKSDFINSITHEFHTPLSAIIVANRTMQNEKIITNRESLLPLTEVVQRQAERLKTLIGQTLEITTMNKLSLQLQKRSVHHLLDDLLLDYRLNATESNVNLSLHKNATRDVVLLDPFWFTTIILNIFDNAVKYNARENKEIVVTTFSDRKFLHIAIADNGIGMTSEVRRHIFEKFYRGRSEAHSRVKGLGLGLFYVNKAIDSHRWKIDIRSAEGEGSVFTISIPLSD</sequence>
<comment type="subcellular location">
    <subcellularLocation>
        <location evidence="2">Cell membrane</location>
        <topology evidence="2">Multi-pass membrane protein</topology>
    </subcellularLocation>
</comment>
<evidence type="ECO:0000256" key="5">
    <source>
        <dbReference type="ARBA" id="ARBA00022553"/>
    </source>
</evidence>
<dbReference type="SUPFAM" id="SSF55874">
    <property type="entry name" value="ATPase domain of HSP90 chaperone/DNA topoisomerase II/histidine kinase"/>
    <property type="match status" value="1"/>
</dbReference>
<dbReference type="Gene3D" id="1.10.287.130">
    <property type="match status" value="1"/>
</dbReference>
<reference evidence="13 14" key="1">
    <citation type="submission" date="2019-04" db="EMBL/GenBank/DDBJ databases">
        <title>Niastella caeni sp. nov., isolated from activated sludge.</title>
        <authorList>
            <person name="Sheng M."/>
        </authorList>
    </citation>
    <scope>NUCLEOTIDE SEQUENCE [LARGE SCALE GENOMIC DNA]</scope>
    <source>
        <strain evidence="13 14">HX-2-15</strain>
    </source>
</reference>
<dbReference type="InterPro" id="IPR050351">
    <property type="entry name" value="BphY/WalK/GraS-like"/>
</dbReference>
<dbReference type="Pfam" id="PF02518">
    <property type="entry name" value="HATPase_c"/>
    <property type="match status" value="1"/>
</dbReference>
<dbReference type="Pfam" id="PF00512">
    <property type="entry name" value="HisKA"/>
    <property type="match status" value="1"/>
</dbReference>
<keyword evidence="8 13" id="KW-0418">Kinase</keyword>
<dbReference type="OrthoDB" id="9804645at2"/>
<organism evidence="13 14">
    <name type="scientific">Niastella caeni</name>
    <dbReference type="NCBI Taxonomy" id="2569763"/>
    <lineage>
        <taxon>Bacteria</taxon>
        <taxon>Pseudomonadati</taxon>
        <taxon>Bacteroidota</taxon>
        <taxon>Chitinophagia</taxon>
        <taxon>Chitinophagales</taxon>
        <taxon>Chitinophagaceae</taxon>
        <taxon>Niastella</taxon>
    </lineage>
</organism>
<proteinExistence type="predicted"/>
<accession>A0A4S8HAF6</accession>
<evidence type="ECO:0000256" key="10">
    <source>
        <dbReference type="ARBA" id="ARBA00023136"/>
    </source>
</evidence>
<dbReference type="InterPro" id="IPR003661">
    <property type="entry name" value="HisK_dim/P_dom"/>
</dbReference>
<dbReference type="SUPFAM" id="SSF47384">
    <property type="entry name" value="Homodimeric domain of signal transducing histidine kinase"/>
    <property type="match status" value="1"/>
</dbReference>
<dbReference type="Gene3D" id="3.30.565.10">
    <property type="entry name" value="Histidine kinase-like ATPase, C-terminal domain"/>
    <property type="match status" value="1"/>
</dbReference>
<evidence type="ECO:0000256" key="7">
    <source>
        <dbReference type="ARBA" id="ARBA00022692"/>
    </source>
</evidence>
<keyword evidence="9 11" id="KW-1133">Transmembrane helix</keyword>
<evidence type="ECO:0000313" key="13">
    <source>
        <dbReference type="EMBL" id="THU31615.1"/>
    </source>
</evidence>
<dbReference type="InterPro" id="IPR036890">
    <property type="entry name" value="HATPase_C_sf"/>
</dbReference>
<dbReference type="InterPro" id="IPR003594">
    <property type="entry name" value="HATPase_dom"/>
</dbReference>
<dbReference type="RefSeq" id="WP_136580621.1">
    <property type="nucleotide sequence ID" value="NZ_STFF01000013.1"/>
</dbReference>
<dbReference type="EMBL" id="STFF01000013">
    <property type="protein sequence ID" value="THU31615.1"/>
    <property type="molecule type" value="Genomic_DNA"/>
</dbReference>
<dbReference type="InterPro" id="IPR005467">
    <property type="entry name" value="His_kinase_dom"/>
</dbReference>
<dbReference type="Proteomes" id="UP000306918">
    <property type="component" value="Unassembled WGS sequence"/>
</dbReference>
<keyword evidence="5" id="KW-0597">Phosphoprotein</keyword>
<dbReference type="CDD" id="cd00082">
    <property type="entry name" value="HisKA"/>
    <property type="match status" value="1"/>
</dbReference>